<dbReference type="AlphaFoldDB" id="A0A0X8HFC5"/>
<proteinExistence type="inferred from homology"/>
<evidence type="ECO:0000256" key="1">
    <source>
        <dbReference type="ARBA" id="ARBA00010873"/>
    </source>
</evidence>
<sequence length="483" mass="55062">MALYHFHVNVIQRSQGRMATAAAAYRAGECIVDERTGIQHDYTRKSGVQSTALLLPGGSTEARAAFWNRIEHHHTRINAVVAREIEVSLPAELDDDQRYELAVTFARELADKYRVAIDVALHAPRTITDRDLDLNPEQFHMTDPKTGRRHNGNWHAHMLIAACHVESDGTLGKKCLNLDPIHCQRHKIPNVAERERGNWARMQNSALQRAYKADRVDHRSYADRDCDREPTAHLGGFAARMLREGTPQHSELAMLNREIMAANHKIARLREQARQERIEQSLKKRHQLQICCDLQDLEPALCRRWERIEKHEWEAWISLPGVCPASGRIVFESRMMDKLERSYHQSNAIEAAECDARGKSRVHCKAAEERARELRDIEWRTLTQPGQPSRYASRESPQSAFMRAELAVRRLLRLEAQCDRAAAIKDAMIDPDEAFANEFQELLVVNGIGAHGELSPTNQRGLEGGTQPDTEPSVPDFVRSMDR</sequence>
<dbReference type="EMBL" id="CP014226">
    <property type="protein sequence ID" value="AMD01574.1"/>
    <property type="molecule type" value="Genomic_DNA"/>
</dbReference>
<dbReference type="STRING" id="507626.LOKO_02514"/>
<keyword evidence="3" id="KW-0175">Coiled coil</keyword>
<evidence type="ECO:0000256" key="2">
    <source>
        <dbReference type="ARBA" id="ARBA00022971"/>
    </source>
</evidence>
<accession>A0A0X8HFC5</accession>
<feature type="domain" description="MobA/MobL protein" evidence="5">
    <location>
        <begin position="17"/>
        <end position="242"/>
    </location>
</feature>
<keyword evidence="7" id="KW-1185">Reference proteome</keyword>
<evidence type="ECO:0000313" key="7">
    <source>
        <dbReference type="Proteomes" id="UP000063387"/>
    </source>
</evidence>
<protein>
    <submittedName>
        <fullName evidence="6">MobA/MobL family protein</fullName>
    </submittedName>
</protein>
<evidence type="ECO:0000256" key="3">
    <source>
        <dbReference type="SAM" id="Coils"/>
    </source>
</evidence>
<dbReference type="PATRIC" id="fig|507626.3.peg.2516"/>
<dbReference type="Pfam" id="PF03389">
    <property type="entry name" value="MobA_MobL"/>
    <property type="match status" value="1"/>
</dbReference>
<evidence type="ECO:0000313" key="6">
    <source>
        <dbReference type="EMBL" id="AMD01574.1"/>
    </source>
</evidence>
<dbReference type="Proteomes" id="UP000063387">
    <property type="component" value="Chromosome"/>
</dbReference>
<feature type="region of interest" description="Disordered" evidence="4">
    <location>
        <begin position="454"/>
        <end position="483"/>
    </location>
</feature>
<comment type="similarity">
    <text evidence="1">Belongs to the MobA/MobL family.</text>
</comment>
<evidence type="ECO:0000256" key="4">
    <source>
        <dbReference type="SAM" id="MobiDB-lite"/>
    </source>
</evidence>
<organism evidence="6 7">
    <name type="scientific">Halomonas chromatireducens</name>
    <dbReference type="NCBI Taxonomy" id="507626"/>
    <lineage>
        <taxon>Bacteria</taxon>
        <taxon>Pseudomonadati</taxon>
        <taxon>Pseudomonadota</taxon>
        <taxon>Gammaproteobacteria</taxon>
        <taxon>Oceanospirillales</taxon>
        <taxon>Halomonadaceae</taxon>
        <taxon>Halomonas</taxon>
    </lineage>
</organism>
<keyword evidence="2" id="KW-0184">Conjugation</keyword>
<dbReference type="Gene3D" id="3.30.930.30">
    <property type="match status" value="1"/>
</dbReference>
<gene>
    <name evidence="6" type="ORF">LOKO_02514</name>
</gene>
<dbReference type="OrthoDB" id="1826980at2"/>
<dbReference type="RefSeq" id="WP_066449709.1">
    <property type="nucleotide sequence ID" value="NZ_CP014226.1"/>
</dbReference>
<dbReference type="KEGG" id="hco:LOKO_02514"/>
<evidence type="ECO:0000259" key="5">
    <source>
        <dbReference type="Pfam" id="PF03389"/>
    </source>
</evidence>
<reference evidence="6 7" key="1">
    <citation type="journal article" date="2016" name="Genome Announc.">
        <title>Draft Genome Sequence of 'Halomonas chromatireducens' Strain AGD 8-3, a Haloalkaliphilic Chromate- and Selenite-Reducing Gammaproteobacterium.</title>
        <authorList>
            <person name="Sharko F.S."/>
            <person name="Shapovalova A.A."/>
            <person name="Tsygankova S.V."/>
            <person name="Komova A.V."/>
            <person name="Boulygina E.S."/>
            <person name="Teslyuk A.B."/>
            <person name="Gotovtsev P.M."/>
            <person name="Namsaraev Z.B."/>
            <person name="Khijniak T.V."/>
            <person name="Nedoluzhko A.V."/>
            <person name="Vasilov R.G."/>
        </authorList>
    </citation>
    <scope>NUCLEOTIDE SEQUENCE [LARGE SCALE GENOMIC DNA]</scope>
    <source>
        <strain evidence="6 7">AGD 8-3</strain>
    </source>
</reference>
<dbReference type="InterPro" id="IPR005053">
    <property type="entry name" value="MobA_MobL"/>
</dbReference>
<feature type="coiled-coil region" evidence="3">
    <location>
        <begin position="252"/>
        <end position="279"/>
    </location>
</feature>
<name>A0A0X8HFC5_9GAMM</name>
<reference evidence="6 7" key="2">
    <citation type="submission" date="2016-02" db="EMBL/GenBank/DDBJ databases">
        <authorList>
            <person name="Wen L."/>
            <person name="He K."/>
            <person name="Yang H."/>
        </authorList>
    </citation>
    <scope>NUCLEOTIDE SEQUENCE [LARGE SCALE GENOMIC DNA]</scope>
    <source>
        <strain evidence="6 7">AGD 8-3</strain>
    </source>
</reference>